<evidence type="ECO:0000256" key="3">
    <source>
        <dbReference type="ARBA" id="ARBA00023110"/>
    </source>
</evidence>
<accession>A0A8H3FQ67</accession>
<gene>
    <name evidence="8" type="ORF">GOMPHAMPRED_004555</name>
</gene>
<reference evidence="8" key="1">
    <citation type="submission" date="2021-03" db="EMBL/GenBank/DDBJ databases">
        <authorList>
            <person name="Tagirdzhanova G."/>
        </authorList>
    </citation>
    <scope>NUCLEOTIDE SEQUENCE</scope>
</reference>
<dbReference type="Proteomes" id="UP000664169">
    <property type="component" value="Unassembled WGS sequence"/>
</dbReference>
<name>A0A8H3FQ67_9LECA</name>
<dbReference type="InterPro" id="IPR050689">
    <property type="entry name" value="FKBP-type_PPIase"/>
</dbReference>
<dbReference type="FunFam" id="3.10.50.40:FF:000050">
    <property type="entry name" value="Peptidylprolyl isomerase"/>
    <property type="match status" value="1"/>
</dbReference>
<comment type="function">
    <text evidence="2">PPIases accelerate the folding of proteins. It catalyzes the cis-trans isomerization of proline imidic peptide bonds in oligopeptides.</text>
</comment>
<organism evidence="8 9">
    <name type="scientific">Gomphillus americanus</name>
    <dbReference type="NCBI Taxonomy" id="1940652"/>
    <lineage>
        <taxon>Eukaryota</taxon>
        <taxon>Fungi</taxon>
        <taxon>Dikarya</taxon>
        <taxon>Ascomycota</taxon>
        <taxon>Pezizomycotina</taxon>
        <taxon>Lecanoromycetes</taxon>
        <taxon>OSLEUM clade</taxon>
        <taxon>Ostropomycetidae</taxon>
        <taxon>Ostropales</taxon>
        <taxon>Graphidaceae</taxon>
        <taxon>Gomphilloideae</taxon>
        <taxon>Gomphillus</taxon>
    </lineage>
</organism>
<sequence>MGVEKTILKDGDGVHYPKKSDTVAIEYTGTLYDPTSYDEYKRGSKFDSSVGRGDFETPIGVGKVIRGWDEGVPTMSLGEHAILTITSDYAYGDRGFPGHIPPDASLVFEVELKAINGKKA</sequence>
<dbReference type="GO" id="GO:0003755">
    <property type="term" value="F:peptidyl-prolyl cis-trans isomerase activity"/>
    <property type="evidence" value="ECO:0007669"/>
    <property type="project" value="UniProtKB-KW"/>
</dbReference>
<dbReference type="InterPro" id="IPR001179">
    <property type="entry name" value="PPIase_FKBP_dom"/>
</dbReference>
<keyword evidence="3 6" id="KW-0697">Rotamase</keyword>
<dbReference type="Gene3D" id="3.10.50.40">
    <property type="match status" value="1"/>
</dbReference>
<evidence type="ECO:0000313" key="9">
    <source>
        <dbReference type="Proteomes" id="UP000664169"/>
    </source>
</evidence>
<evidence type="ECO:0000256" key="6">
    <source>
        <dbReference type="PROSITE-ProRule" id="PRU00277"/>
    </source>
</evidence>
<evidence type="ECO:0000256" key="1">
    <source>
        <dbReference type="ARBA" id="ARBA00000971"/>
    </source>
</evidence>
<comment type="caution">
    <text evidence="8">The sequence shown here is derived from an EMBL/GenBank/DDBJ whole genome shotgun (WGS) entry which is preliminary data.</text>
</comment>
<dbReference type="OrthoDB" id="1902587at2759"/>
<evidence type="ECO:0000256" key="5">
    <source>
        <dbReference type="ARBA" id="ARBA00038106"/>
    </source>
</evidence>
<keyword evidence="4 6" id="KW-0413">Isomerase</keyword>
<comment type="similarity">
    <text evidence="5">Belongs to the FKBP-type PPIase family. FKBP1 subfamily.</text>
</comment>
<dbReference type="InterPro" id="IPR046357">
    <property type="entry name" value="PPIase_dom_sf"/>
</dbReference>
<dbReference type="EMBL" id="CAJPDQ010000028">
    <property type="protein sequence ID" value="CAF9927945.1"/>
    <property type="molecule type" value="Genomic_DNA"/>
</dbReference>
<evidence type="ECO:0000256" key="2">
    <source>
        <dbReference type="ARBA" id="ARBA00002388"/>
    </source>
</evidence>
<dbReference type="GO" id="GO:0005737">
    <property type="term" value="C:cytoplasm"/>
    <property type="evidence" value="ECO:0007669"/>
    <property type="project" value="TreeGrafter"/>
</dbReference>
<dbReference type="PANTHER" id="PTHR10516">
    <property type="entry name" value="PEPTIDYL-PROLYL CIS-TRANS ISOMERASE"/>
    <property type="match status" value="1"/>
</dbReference>
<evidence type="ECO:0000259" key="7">
    <source>
        <dbReference type="PROSITE" id="PS50059"/>
    </source>
</evidence>
<feature type="domain" description="PPIase FKBP-type" evidence="7">
    <location>
        <begin position="20"/>
        <end position="116"/>
    </location>
</feature>
<proteinExistence type="inferred from homology"/>
<keyword evidence="9" id="KW-1185">Reference proteome</keyword>
<protein>
    <recommendedName>
        <fullName evidence="6">peptidylprolyl isomerase</fullName>
        <ecNumber evidence="6">5.2.1.8</ecNumber>
    </recommendedName>
</protein>
<dbReference type="AlphaFoldDB" id="A0A8H3FQ67"/>
<evidence type="ECO:0000256" key="4">
    <source>
        <dbReference type="ARBA" id="ARBA00023235"/>
    </source>
</evidence>
<dbReference type="Pfam" id="PF00254">
    <property type="entry name" value="FKBP_C"/>
    <property type="match status" value="1"/>
</dbReference>
<comment type="catalytic activity">
    <reaction evidence="1 6">
        <text>[protein]-peptidylproline (omega=180) = [protein]-peptidylproline (omega=0)</text>
        <dbReference type="Rhea" id="RHEA:16237"/>
        <dbReference type="Rhea" id="RHEA-COMP:10747"/>
        <dbReference type="Rhea" id="RHEA-COMP:10748"/>
        <dbReference type="ChEBI" id="CHEBI:83833"/>
        <dbReference type="ChEBI" id="CHEBI:83834"/>
        <dbReference type="EC" id="5.2.1.8"/>
    </reaction>
</comment>
<evidence type="ECO:0000313" key="8">
    <source>
        <dbReference type="EMBL" id="CAF9927945.1"/>
    </source>
</evidence>
<dbReference type="PROSITE" id="PS50059">
    <property type="entry name" value="FKBP_PPIASE"/>
    <property type="match status" value="1"/>
</dbReference>
<dbReference type="PANTHER" id="PTHR10516:SF447">
    <property type="entry name" value="FK506-BINDING PROTEIN 1B"/>
    <property type="match status" value="1"/>
</dbReference>
<dbReference type="SUPFAM" id="SSF54534">
    <property type="entry name" value="FKBP-like"/>
    <property type="match status" value="1"/>
</dbReference>
<dbReference type="EC" id="5.2.1.8" evidence="6"/>